<evidence type="ECO:0000256" key="1">
    <source>
        <dbReference type="ARBA" id="ARBA00009005"/>
    </source>
</evidence>
<organism evidence="3 4">
    <name type="scientific">Coprinopsis cinerea (strain Okayama-7 / 130 / ATCC MYA-4618 / FGSC 9003)</name>
    <name type="common">Inky cap fungus</name>
    <name type="synonym">Hormographiella aspergillata</name>
    <dbReference type="NCBI Taxonomy" id="240176"/>
    <lineage>
        <taxon>Eukaryota</taxon>
        <taxon>Fungi</taxon>
        <taxon>Dikarya</taxon>
        <taxon>Basidiomycota</taxon>
        <taxon>Agaricomycotina</taxon>
        <taxon>Agaricomycetes</taxon>
        <taxon>Agaricomycetidae</taxon>
        <taxon>Agaricales</taxon>
        <taxon>Agaricineae</taxon>
        <taxon>Psathyrellaceae</taxon>
        <taxon>Coprinopsis</taxon>
    </lineage>
</organism>
<evidence type="ECO:0000313" key="3">
    <source>
        <dbReference type="EMBL" id="EAU87520.2"/>
    </source>
</evidence>
<dbReference type="Gene3D" id="3.40.50.300">
    <property type="entry name" value="P-loop containing nucleotide triphosphate hydrolases"/>
    <property type="match status" value="1"/>
</dbReference>
<keyword evidence="4" id="KW-1185">Reference proteome</keyword>
<dbReference type="RefSeq" id="XP_001834279.2">
    <property type="nucleotide sequence ID" value="XM_001834227.2"/>
</dbReference>
<evidence type="ECO:0000313" key="4">
    <source>
        <dbReference type="Proteomes" id="UP000001861"/>
    </source>
</evidence>
<comment type="similarity">
    <text evidence="1">Belongs to the peptidase C14B family.</text>
</comment>
<dbReference type="KEGG" id="cci:CC1G_11192"/>
<dbReference type="VEuPathDB" id="FungiDB:CC1G_11192"/>
<dbReference type="InParanoid" id="A8NJS1"/>
<dbReference type="AlphaFoldDB" id="A8NJS1"/>
<dbReference type="OrthoDB" id="3223806at2759"/>
<accession>A8NJS1</accession>
<dbReference type="PANTHER" id="PTHR48104">
    <property type="entry name" value="METACASPASE-4"/>
    <property type="match status" value="1"/>
</dbReference>
<comment type="caution">
    <text evidence="3">The sequence shown here is derived from an EMBL/GenBank/DDBJ whole genome shotgun (WGS) entry which is preliminary data.</text>
</comment>
<dbReference type="PANTHER" id="PTHR48104:SF30">
    <property type="entry name" value="METACASPASE-1"/>
    <property type="match status" value="1"/>
</dbReference>
<dbReference type="EMBL" id="AACS02000010">
    <property type="protein sequence ID" value="EAU87520.2"/>
    <property type="molecule type" value="Genomic_DNA"/>
</dbReference>
<dbReference type="GO" id="GO:0006508">
    <property type="term" value="P:proteolysis"/>
    <property type="evidence" value="ECO:0007669"/>
    <property type="project" value="TreeGrafter"/>
</dbReference>
<dbReference type="HOGENOM" id="CLU_312596_0_0_1"/>
<protein>
    <submittedName>
        <fullName evidence="3">Uncharacterized protein</fullName>
    </submittedName>
</protein>
<name>A8NJS1_COPC7</name>
<feature type="coiled-coil region" evidence="2">
    <location>
        <begin position="865"/>
        <end position="931"/>
    </location>
</feature>
<dbReference type="GeneID" id="6010791"/>
<dbReference type="GO" id="GO:0004197">
    <property type="term" value="F:cysteine-type endopeptidase activity"/>
    <property type="evidence" value="ECO:0007669"/>
    <property type="project" value="TreeGrafter"/>
</dbReference>
<sequence length="938" mass="104941">MTSRTKRIFALIIGIDEYLDPKIRRLRGAVADADSFAEYLTTRLDVPTERIRNLRNGQATRNAIKHELISLKINDKIKKDDPILIFFAGHGNDAPAPPEWSNWGSNVQSLTPHDYGQRDYEGGIVQGLPDRTLGTILKELANAKGNNITVILDCCHSGSGTRSIDPSVRCAPTAAHLIPADLDSDVIPITRGVTELPKFRHQGLQSHVLLAACLPEELAHELQTQGRGAFTYALLNALYLLDSVDTTYADLMRRLTHLPRQNPQCEGNSNRMLFSNIVRSMKGCYIAKLEKDKLVIEAGIINGVTSATVFDLWLKIDDVFGTPLTTLPEKGLCKPFPLRTEVKSPSLKHHNVPGTNFIVKPRNTEKPTLAVHVEDNAKLIFRSLCEHPNALATFVLEEKPKGLADVGLSAHRESISFHLLASEESRFHCPPRQIGIENVWDYLSHAAFYYQRLRQVNGATQKILPGSKPANPPKTFISMFDIRVYQLEEDSYGNYHPRGDPLNTREGVHLMLEDGQGDGEEVYGFEIVNNSSFDVYPYLFYFNSYELSIQSLYEPVVLAQRPTPPLKKGQALTIGWGPGGVEPPGFSVGDDDTDVENGFLKLYITQKPVELGFLAQGSIGEAHRGMKTLSREPMGQLWGSVKIPFVLQRKRNAASEEAPFLCLLGTKNAKISASFMKTISPLYRAKSTTSVGPSIEHHDFTLEDGSRLTLIDLPALDTRDLHKSGKVCHDILDYFREHGTYSVHSFIFAYDISKPWTRVQFLDTLNLELVRDICGDQSFPAITLVTTNWDLSHSQSHSAAETREEYLRESERLFKPFLGGGAQLVRSTDVTSLTDLVQGRQSGLLGVQDEVQRGIQGTSVFRTLKRRVENELKELKGELDAVHEEMNAEGGGGVWSHRQESENIQKLRREKERIESEMKRLREMMEGFEDDPAHGVLN</sequence>
<dbReference type="InterPro" id="IPR027417">
    <property type="entry name" value="P-loop_NTPase"/>
</dbReference>
<dbReference type="GO" id="GO:0005737">
    <property type="term" value="C:cytoplasm"/>
    <property type="evidence" value="ECO:0007669"/>
    <property type="project" value="TreeGrafter"/>
</dbReference>
<keyword evidence="2" id="KW-0175">Coiled coil</keyword>
<gene>
    <name evidence="3" type="ORF">CC1G_11192</name>
</gene>
<evidence type="ECO:0000256" key="2">
    <source>
        <dbReference type="SAM" id="Coils"/>
    </source>
</evidence>
<proteinExistence type="inferred from homology"/>
<reference evidence="3 4" key="1">
    <citation type="journal article" date="2010" name="Proc. Natl. Acad. Sci. U.S.A.">
        <title>Insights into evolution of multicellular fungi from the assembled chromosomes of the mushroom Coprinopsis cinerea (Coprinus cinereus).</title>
        <authorList>
            <person name="Stajich J.E."/>
            <person name="Wilke S.K."/>
            <person name="Ahren D."/>
            <person name="Au C.H."/>
            <person name="Birren B.W."/>
            <person name="Borodovsky M."/>
            <person name="Burns C."/>
            <person name="Canback B."/>
            <person name="Casselton L.A."/>
            <person name="Cheng C.K."/>
            <person name="Deng J."/>
            <person name="Dietrich F.S."/>
            <person name="Fargo D.C."/>
            <person name="Farman M.L."/>
            <person name="Gathman A.C."/>
            <person name="Goldberg J."/>
            <person name="Guigo R."/>
            <person name="Hoegger P.J."/>
            <person name="Hooker J.B."/>
            <person name="Huggins A."/>
            <person name="James T.Y."/>
            <person name="Kamada T."/>
            <person name="Kilaru S."/>
            <person name="Kodira C."/>
            <person name="Kues U."/>
            <person name="Kupfer D."/>
            <person name="Kwan H.S."/>
            <person name="Lomsadze A."/>
            <person name="Li W."/>
            <person name="Lilly W.W."/>
            <person name="Ma L.J."/>
            <person name="Mackey A.J."/>
            <person name="Manning G."/>
            <person name="Martin F."/>
            <person name="Muraguchi H."/>
            <person name="Natvig D.O."/>
            <person name="Palmerini H."/>
            <person name="Ramesh M.A."/>
            <person name="Rehmeyer C.J."/>
            <person name="Roe B.A."/>
            <person name="Shenoy N."/>
            <person name="Stanke M."/>
            <person name="Ter-Hovhannisyan V."/>
            <person name="Tunlid A."/>
            <person name="Velagapudi R."/>
            <person name="Vision T.J."/>
            <person name="Zeng Q."/>
            <person name="Zolan M.E."/>
            <person name="Pukkila P.J."/>
        </authorList>
    </citation>
    <scope>NUCLEOTIDE SEQUENCE [LARGE SCALE GENOMIC DNA]</scope>
    <source>
        <strain evidence="4">Okayama-7 / 130 / ATCC MYA-4618 / FGSC 9003</strain>
    </source>
</reference>
<dbReference type="InterPro" id="IPR050452">
    <property type="entry name" value="Metacaspase"/>
</dbReference>
<dbReference type="Gene3D" id="3.40.50.1460">
    <property type="match status" value="1"/>
</dbReference>
<dbReference type="OMA" id="RYLWDSM"/>
<dbReference type="Proteomes" id="UP000001861">
    <property type="component" value="Unassembled WGS sequence"/>
</dbReference>
<dbReference type="eggNOG" id="ENOG502SH5T">
    <property type="taxonomic scope" value="Eukaryota"/>
</dbReference>